<keyword evidence="3" id="KW-1185">Reference proteome</keyword>
<name>A0A346XXD5_9ACTN</name>
<accession>A0A346XXD5</accession>
<feature type="region of interest" description="Disordered" evidence="1">
    <location>
        <begin position="1"/>
        <end position="86"/>
    </location>
</feature>
<evidence type="ECO:0000313" key="3">
    <source>
        <dbReference type="Proteomes" id="UP000264006"/>
    </source>
</evidence>
<dbReference type="Proteomes" id="UP000264006">
    <property type="component" value="Chromosome"/>
</dbReference>
<reference evidence="2 3" key="1">
    <citation type="submission" date="2018-09" db="EMBL/GenBank/DDBJ databases">
        <title>Complete genome sequence of Euzebya sp. DY32-46 isolated from seawater of Pacific Ocean.</title>
        <authorList>
            <person name="Xu L."/>
            <person name="Wu Y.-H."/>
            <person name="Xu X.-W."/>
        </authorList>
    </citation>
    <scope>NUCLEOTIDE SEQUENCE [LARGE SCALE GENOMIC DNA]</scope>
    <source>
        <strain evidence="2 3">DY32-46</strain>
    </source>
</reference>
<protein>
    <submittedName>
        <fullName evidence="2">Uncharacterized protein</fullName>
    </submittedName>
</protein>
<evidence type="ECO:0000256" key="1">
    <source>
        <dbReference type="SAM" id="MobiDB-lite"/>
    </source>
</evidence>
<dbReference type="AlphaFoldDB" id="A0A346XXD5"/>
<proteinExistence type="predicted"/>
<evidence type="ECO:0000313" key="2">
    <source>
        <dbReference type="EMBL" id="AXV06882.1"/>
    </source>
</evidence>
<organism evidence="2 3">
    <name type="scientific">Euzebya pacifica</name>
    <dbReference type="NCBI Taxonomy" id="1608957"/>
    <lineage>
        <taxon>Bacteria</taxon>
        <taxon>Bacillati</taxon>
        <taxon>Actinomycetota</taxon>
        <taxon>Nitriliruptoria</taxon>
        <taxon>Euzebyales</taxon>
    </lineage>
</organism>
<dbReference type="KEGG" id="euz:DVS28_a2200"/>
<gene>
    <name evidence="2" type="ORF">DVS28_a2200</name>
</gene>
<sequence length="86" mass="9191">MNEVIGRESVPTPDGAHTCSARPTRTASRRSRGTTGCSVPRRCPQQFDRDNIRAVTDPAFGHGEPRGRGGGGSGDAGTCWPRQRGR</sequence>
<dbReference type="EMBL" id="CP031165">
    <property type="protein sequence ID" value="AXV06882.1"/>
    <property type="molecule type" value="Genomic_DNA"/>
</dbReference>